<name>A0ABV5MVR9_9ACTN</name>
<evidence type="ECO:0000313" key="2">
    <source>
        <dbReference type="Proteomes" id="UP001589709"/>
    </source>
</evidence>
<organism evidence="1 2">
    <name type="scientific">Streptomyces cinereospinus</name>
    <dbReference type="NCBI Taxonomy" id="285561"/>
    <lineage>
        <taxon>Bacteria</taxon>
        <taxon>Bacillati</taxon>
        <taxon>Actinomycetota</taxon>
        <taxon>Actinomycetes</taxon>
        <taxon>Kitasatosporales</taxon>
        <taxon>Streptomycetaceae</taxon>
        <taxon>Streptomyces</taxon>
    </lineage>
</organism>
<protein>
    <recommendedName>
        <fullName evidence="3">Recombination endonuclease VII</fullName>
    </recommendedName>
</protein>
<proteinExistence type="predicted"/>
<dbReference type="EMBL" id="JBHMCY010000006">
    <property type="protein sequence ID" value="MFB9462016.1"/>
    <property type="molecule type" value="Genomic_DNA"/>
</dbReference>
<sequence>MTEQPVPVLPDIARLRPRQQMAMDCARCGRPLGAGGRVWGDTRHRGLLFRLWVCAPNCRPRAPGSAP</sequence>
<reference evidence="1 2" key="1">
    <citation type="submission" date="2024-09" db="EMBL/GenBank/DDBJ databases">
        <authorList>
            <person name="Sun Q."/>
            <person name="Mori K."/>
        </authorList>
    </citation>
    <scope>NUCLEOTIDE SEQUENCE [LARGE SCALE GENOMIC DNA]</scope>
    <source>
        <strain evidence="1 2">JCM 6917</strain>
    </source>
</reference>
<dbReference type="RefSeq" id="WP_381342174.1">
    <property type="nucleotide sequence ID" value="NZ_JBHMCY010000006.1"/>
</dbReference>
<evidence type="ECO:0008006" key="3">
    <source>
        <dbReference type="Google" id="ProtNLM"/>
    </source>
</evidence>
<evidence type="ECO:0000313" key="1">
    <source>
        <dbReference type="EMBL" id="MFB9462016.1"/>
    </source>
</evidence>
<keyword evidence="2" id="KW-1185">Reference proteome</keyword>
<accession>A0ABV5MVR9</accession>
<dbReference type="Proteomes" id="UP001589709">
    <property type="component" value="Unassembled WGS sequence"/>
</dbReference>
<comment type="caution">
    <text evidence="1">The sequence shown here is derived from an EMBL/GenBank/DDBJ whole genome shotgun (WGS) entry which is preliminary data.</text>
</comment>
<gene>
    <name evidence="1" type="ORF">ACFF45_04560</name>
</gene>